<dbReference type="InterPro" id="IPR013762">
    <property type="entry name" value="Integrase-like_cat_sf"/>
</dbReference>
<dbReference type="Gene3D" id="1.10.443.10">
    <property type="entry name" value="Intergrase catalytic core"/>
    <property type="match status" value="1"/>
</dbReference>
<dbReference type="InterPro" id="IPR011010">
    <property type="entry name" value="DNA_brk_join_enz"/>
</dbReference>
<reference evidence="4 5" key="1">
    <citation type="submission" date="2019-03" db="EMBL/GenBank/DDBJ databases">
        <title>Novel transposon Tn6433 accelerates the dissemination of tet(E) in Aeromonas from aerobic biofilm under oxytetracycline stress.</title>
        <authorList>
            <person name="Shi Y."/>
            <person name="Tian Z."/>
            <person name="Zhang Y."/>
            <person name="Zhang H."/>
            <person name="Yang M."/>
        </authorList>
    </citation>
    <scope>NUCLEOTIDE SEQUENCE [LARGE SCALE GENOMIC DNA]</scope>
    <source>
        <strain evidence="4 5">R50-22</strain>
        <plasmid evidence="5">paeme5</plasmid>
    </source>
</reference>
<gene>
    <name evidence="4" type="ORF">E4188_23040</name>
</gene>
<feature type="domain" description="Tyr recombinase" evidence="3">
    <location>
        <begin position="183"/>
        <end position="399"/>
    </location>
</feature>
<dbReference type="Proteomes" id="UP000502657">
    <property type="component" value="Plasmid pAeme5"/>
</dbReference>
<keyword evidence="4" id="KW-0614">Plasmid</keyword>
<dbReference type="PANTHER" id="PTHR34605">
    <property type="entry name" value="PHAGE_INTEGRASE DOMAIN-CONTAINING PROTEIN"/>
    <property type="match status" value="1"/>
</dbReference>
<dbReference type="Gene3D" id="1.10.150.130">
    <property type="match status" value="1"/>
</dbReference>
<dbReference type="PROSITE" id="PS51898">
    <property type="entry name" value="TYR_RECOMBINASE"/>
    <property type="match status" value="1"/>
</dbReference>
<dbReference type="SUPFAM" id="SSF56349">
    <property type="entry name" value="DNA breaking-rejoining enzymes"/>
    <property type="match status" value="1"/>
</dbReference>
<evidence type="ECO:0000259" key="3">
    <source>
        <dbReference type="PROSITE" id="PS51898"/>
    </source>
</evidence>
<name>A0ABX6NYB1_AERME</name>
<proteinExistence type="predicted"/>
<dbReference type="InterPro" id="IPR002104">
    <property type="entry name" value="Integrase_catalytic"/>
</dbReference>
<dbReference type="PANTHER" id="PTHR34605:SF4">
    <property type="entry name" value="DNA ADENINE METHYLTRANSFERASE"/>
    <property type="match status" value="1"/>
</dbReference>
<dbReference type="SUPFAM" id="SSF47823">
    <property type="entry name" value="lambda integrase-like, N-terminal domain"/>
    <property type="match status" value="1"/>
</dbReference>
<organism evidence="4 5">
    <name type="scientific">Aeromonas media</name>
    <dbReference type="NCBI Taxonomy" id="651"/>
    <lineage>
        <taxon>Bacteria</taxon>
        <taxon>Pseudomonadati</taxon>
        <taxon>Pseudomonadota</taxon>
        <taxon>Gammaproteobacteria</taxon>
        <taxon>Aeromonadales</taxon>
        <taxon>Aeromonadaceae</taxon>
        <taxon>Aeromonas</taxon>
    </lineage>
</organism>
<evidence type="ECO:0000256" key="1">
    <source>
        <dbReference type="ARBA" id="ARBA00023125"/>
    </source>
</evidence>
<keyword evidence="2" id="KW-0233">DNA recombination</keyword>
<evidence type="ECO:0000256" key="2">
    <source>
        <dbReference type="ARBA" id="ARBA00023172"/>
    </source>
</evidence>
<evidence type="ECO:0000313" key="5">
    <source>
        <dbReference type="Proteomes" id="UP000502657"/>
    </source>
</evidence>
<keyword evidence="1" id="KW-0238">DNA-binding</keyword>
<dbReference type="Pfam" id="PF00589">
    <property type="entry name" value="Phage_integrase"/>
    <property type="match status" value="1"/>
</dbReference>
<sequence length="405" mass="46169">MRQIYRFQGLHAESAGLLHQRLASRRAIIMSELIPAQQNLPSSELQSSQVPIDFNQLRPDGLADLMSKGWLRGVHLENDPQIQAVMQRFLNEFRESEERYSPRTLLQLTCMWEQFAEWCVENNEPYLPAKIETVKRYLSQRARDKHRNTLLLDKWSISRNHRACGCPDPTTDQSVKDLMAALIRTKVMADESIEQASAMRECHIDELVQIWGGSEHLADRRDIAMLVVAYESLLRSKELANIRIKHLQVKSDGSGLLTIPITKTNKSGEPDYVYLSRQAVRLIREYMSAAGRSLVVHPERPDEPLFGGLNRVGKSVKVIKVMTYTTIYKIFSRAWEALDLESVGIPRFSAHSARVGAAQDLAANGYNSLQIMMSGRWASEVMVGRYCRNIFAEEGAMAKMRHGRR</sequence>
<protein>
    <recommendedName>
        <fullName evidence="3">Tyr recombinase domain-containing protein</fullName>
    </recommendedName>
</protein>
<accession>A0ABX6NYB1</accession>
<dbReference type="EMBL" id="CP038449">
    <property type="protein sequence ID" value="QJT41373.1"/>
    <property type="molecule type" value="Genomic_DNA"/>
</dbReference>
<evidence type="ECO:0000313" key="4">
    <source>
        <dbReference type="EMBL" id="QJT41373.1"/>
    </source>
</evidence>
<keyword evidence="5" id="KW-1185">Reference proteome</keyword>
<geneLocation type="plasmid" evidence="5">
    <name>paeme5</name>
</geneLocation>
<dbReference type="InterPro" id="IPR010998">
    <property type="entry name" value="Integrase_recombinase_N"/>
</dbReference>
<dbReference type="InterPro" id="IPR052925">
    <property type="entry name" value="Phage_Integrase-like_Recomb"/>
</dbReference>